<dbReference type="PANTHER" id="PTHR21047:SF2">
    <property type="entry name" value="THYMIDINE DIPHOSPHO-4-KETO-RHAMNOSE 3,5-EPIMERASE"/>
    <property type="match status" value="1"/>
</dbReference>
<gene>
    <name evidence="8" type="ORF">SAMN05444410_1169</name>
</gene>
<evidence type="ECO:0000313" key="9">
    <source>
        <dbReference type="Proteomes" id="UP000198711"/>
    </source>
</evidence>
<dbReference type="GO" id="GO:0000271">
    <property type="term" value="P:polysaccharide biosynthetic process"/>
    <property type="evidence" value="ECO:0007669"/>
    <property type="project" value="TreeGrafter"/>
</dbReference>
<dbReference type="Proteomes" id="UP000198711">
    <property type="component" value="Unassembled WGS sequence"/>
</dbReference>
<evidence type="ECO:0000256" key="7">
    <source>
        <dbReference type="RuleBase" id="RU364069"/>
    </source>
</evidence>
<evidence type="ECO:0000256" key="5">
    <source>
        <dbReference type="PIRSR" id="PIRSR600888-1"/>
    </source>
</evidence>
<reference evidence="8 9" key="1">
    <citation type="submission" date="2016-10" db="EMBL/GenBank/DDBJ databases">
        <authorList>
            <person name="Varghese N."/>
            <person name="Submissions S."/>
        </authorList>
    </citation>
    <scope>NUCLEOTIDE SEQUENCE [LARGE SCALE GENOMIC DNA]</scope>
    <source>
        <strain evidence="8 9">DSM 25353</strain>
    </source>
</reference>
<keyword evidence="7" id="KW-0413">Isomerase</keyword>
<feature type="active site" description="Proton donor" evidence="5">
    <location>
        <position position="132"/>
    </location>
</feature>
<feature type="active site" description="Proton acceptor" evidence="5">
    <location>
        <position position="62"/>
    </location>
</feature>
<accession>A0A8X8IJE9</accession>
<comment type="similarity">
    <text evidence="7">Belongs to the dTDP-4-dehydrorhamnose 3,5-epimerase family.</text>
</comment>
<evidence type="ECO:0000313" key="8">
    <source>
        <dbReference type="EMBL" id="SDX43742.1"/>
    </source>
</evidence>
<dbReference type="SUPFAM" id="SSF51182">
    <property type="entry name" value="RmlC-like cupins"/>
    <property type="match status" value="1"/>
</dbReference>
<dbReference type="Pfam" id="PF00908">
    <property type="entry name" value="dTDP_sugar_isom"/>
    <property type="match status" value="1"/>
</dbReference>
<evidence type="ECO:0000256" key="2">
    <source>
        <dbReference type="ARBA" id="ARBA00001997"/>
    </source>
</evidence>
<comment type="subunit">
    <text evidence="7">Homodimer.</text>
</comment>
<dbReference type="NCBIfam" id="TIGR01221">
    <property type="entry name" value="rmlC"/>
    <property type="match status" value="1"/>
</dbReference>
<dbReference type="RefSeq" id="WP_092726058.1">
    <property type="nucleotide sequence ID" value="NZ_FNNO01000016.1"/>
</dbReference>
<protein>
    <recommendedName>
        <fullName evidence="4 7">dTDP-4-dehydrorhamnose 3,5-epimerase</fullName>
        <ecNumber evidence="3 7">5.1.3.13</ecNumber>
    </recommendedName>
    <alternativeName>
        <fullName evidence="7">Thymidine diphospho-4-keto-rhamnose 3,5-epimerase</fullName>
    </alternativeName>
</protein>
<evidence type="ECO:0000256" key="1">
    <source>
        <dbReference type="ARBA" id="ARBA00001298"/>
    </source>
</evidence>
<evidence type="ECO:0000256" key="3">
    <source>
        <dbReference type="ARBA" id="ARBA00012098"/>
    </source>
</evidence>
<evidence type="ECO:0000256" key="6">
    <source>
        <dbReference type="PIRSR" id="PIRSR600888-3"/>
    </source>
</evidence>
<dbReference type="GO" id="GO:0005829">
    <property type="term" value="C:cytosol"/>
    <property type="evidence" value="ECO:0007669"/>
    <property type="project" value="TreeGrafter"/>
</dbReference>
<dbReference type="InterPro" id="IPR011051">
    <property type="entry name" value="RmlC_Cupin_sf"/>
</dbReference>
<dbReference type="InterPro" id="IPR000888">
    <property type="entry name" value="RmlC-like"/>
</dbReference>
<dbReference type="AlphaFoldDB" id="A0A8X8IJE9"/>
<comment type="function">
    <text evidence="2 7">Catalyzes the epimerization of the C3' and C5'positions of dTDP-6-deoxy-D-xylo-4-hexulose, forming dTDP-6-deoxy-L-lyxo-4-hexulose.</text>
</comment>
<name>A0A8X8IJE9_9BACT</name>
<proteinExistence type="inferred from homology"/>
<feature type="site" description="Participates in a stacking interaction with the thymidine ring of dTDP-4-oxo-6-deoxyglucose" evidence="6">
    <location>
        <position position="138"/>
    </location>
</feature>
<dbReference type="Gene3D" id="2.60.120.10">
    <property type="entry name" value="Jelly Rolls"/>
    <property type="match status" value="1"/>
</dbReference>
<dbReference type="InterPro" id="IPR014710">
    <property type="entry name" value="RmlC-like_jellyroll"/>
</dbReference>
<dbReference type="EC" id="5.1.3.13" evidence="3 7"/>
<evidence type="ECO:0000256" key="4">
    <source>
        <dbReference type="ARBA" id="ARBA00019595"/>
    </source>
</evidence>
<organism evidence="8 9">
    <name type="scientific">Hydrobacter penzbergensis</name>
    <dbReference type="NCBI Taxonomy" id="1235997"/>
    <lineage>
        <taxon>Bacteria</taxon>
        <taxon>Pseudomonadati</taxon>
        <taxon>Bacteroidota</taxon>
        <taxon>Chitinophagia</taxon>
        <taxon>Chitinophagales</taxon>
        <taxon>Chitinophagaceae</taxon>
        <taxon>Hydrobacter</taxon>
    </lineage>
</organism>
<comment type="pathway">
    <text evidence="7">Carbohydrate biosynthesis; dTDP-L-rhamnose biosynthesis.</text>
</comment>
<dbReference type="GO" id="GO:0008830">
    <property type="term" value="F:dTDP-4-dehydrorhamnose 3,5-epimerase activity"/>
    <property type="evidence" value="ECO:0007669"/>
    <property type="project" value="UniProtKB-UniRule"/>
</dbReference>
<comment type="catalytic activity">
    <reaction evidence="1 7">
        <text>dTDP-4-dehydro-6-deoxy-alpha-D-glucose = dTDP-4-dehydro-beta-L-rhamnose</text>
        <dbReference type="Rhea" id="RHEA:16969"/>
        <dbReference type="ChEBI" id="CHEBI:57649"/>
        <dbReference type="ChEBI" id="CHEBI:62830"/>
        <dbReference type="EC" id="5.1.3.13"/>
    </reaction>
</comment>
<dbReference type="EMBL" id="FNNO01000016">
    <property type="protein sequence ID" value="SDX43742.1"/>
    <property type="molecule type" value="Genomic_DNA"/>
</dbReference>
<dbReference type="CDD" id="cd00438">
    <property type="entry name" value="cupin_RmlC"/>
    <property type="match status" value="1"/>
</dbReference>
<keyword evidence="9" id="KW-1185">Reference proteome</keyword>
<dbReference type="PANTHER" id="PTHR21047">
    <property type="entry name" value="DTDP-6-DEOXY-D-GLUCOSE-3,5 EPIMERASE"/>
    <property type="match status" value="1"/>
</dbReference>
<comment type="caution">
    <text evidence="8">The sequence shown here is derived from an EMBL/GenBank/DDBJ whole genome shotgun (WGS) entry which is preliminary data.</text>
</comment>
<sequence length="185" mass="21114">MRVESTKLEGCFIIHDTVFGDQRGYFFESFNKKTFLQQTGIDVNFVQDNQSRSQKGVLRGLHFQHGEFAQSKLVRVLEGKVLDIAVDLRKKSPTYSQHIAVELSGESRTQFYVPRGFAHGFVVLSETATFFYKCDNYYNKASEGGIIYNDPELGIDWGLPQEQLLLSEKDTVLPTLKMIANELNF</sequence>
<dbReference type="GO" id="GO:0019305">
    <property type="term" value="P:dTDP-rhamnose biosynthetic process"/>
    <property type="evidence" value="ECO:0007669"/>
    <property type="project" value="UniProtKB-UniRule"/>
</dbReference>